<gene>
    <name evidence="1" type="ORF">g.45638</name>
</gene>
<proteinExistence type="predicted"/>
<accession>A0A1B6CID1</accession>
<reference evidence="1" key="1">
    <citation type="submission" date="2015-12" db="EMBL/GenBank/DDBJ databases">
        <title>De novo transcriptome assembly of four potential Pierce s Disease insect vectors from Arizona vineyards.</title>
        <authorList>
            <person name="Tassone E.E."/>
        </authorList>
    </citation>
    <scope>NUCLEOTIDE SEQUENCE</scope>
</reference>
<dbReference type="EMBL" id="GEDC01024074">
    <property type="protein sequence ID" value="JAS13224.1"/>
    <property type="molecule type" value="Transcribed_RNA"/>
</dbReference>
<sequence length="171" mass="19269">MRFGVEVPLLPDIVPTELYVVDPPKRKKVKYVVNANSDTVKVVKSLVSLLPQQLFFDPVVRGAGYNTLTKLGALGDVDTGIRRWFGGRFFAVPGANTVDLYRGDRILVSGTSYQCFEYAFKFALEALRPLVLLHRMGFFKYKGVLGSFCDQLRSFRLLRRLSPGLDRCSKV</sequence>
<feature type="non-terminal residue" evidence="1">
    <location>
        <position position="171"/>
    </location>
</feature>
<organism evidence="1">
    <name type="scientific">Clastoptera arizonana</name>
    <name type="common">Arizona spittle bug</name>
    <dbReference type="NCBI Taxonomy" id="38151"/>
    <lineage>
        <taxon>Eukaryota</taxon>
        <taxon>Metazoa</taxon>
        <taxon>Ecdysozoa</taxon>
        <taxon>Arthropoda</taxon>
        <taxon>Hexapoda</taxon>
        <taxon>Insecta</taxon>
        <taxon>Pterygota</taxon>
        <taxon>Neoptera</taxon>
        <taxon>Paraneoptera</taxon>
        <taxon>Hemiptera</taxon>
        <taxon>Auchenorrhyncha</taxon>
        <taxon>Cercopoidea</taxon>
        <taxon>Clastopteridae</taxon>
        <taxon>Clastoptera</taxon>
    </lineage>
</organism>
<evidence type="ECO:0000313" key="1">
    <source>
        <dbReference type="EMBL" id="JAS13224.1"/>
    </source>
</evidence>
<dbReference type="AlphaFoldDB" id="A0A1B6CID1"/>
<protein>
    <submittedName>
        <fullName evidence="1">Uncharacterized protein</fullName>
    </submittedName>
</protein>
<name>A0A1B6CID1_9HEMI</name>